<dbReference type="PANTHER" id="PTHR24220:SF659">
    <property type="entry name" value="TRANSPORTER, PUTATIVE-RELATED"/>
    <property type="match status" value="1"/>
</dbReference>
<evidence type="ECO:0000256" key="4">
    <source>
        <dbReference type="ARBA" id="ARBA00022840"/>
    </source>
</evidence>
<dbReference type="InterPro" id="IPR027417">
    <property type="entry name" value="P-loop_NTPase"/>
</dbReference>
<dbReference type="InterPro" id="IPR003439">
    <property type="entry name" value="ABC_transporter-like_ATP-bd"/>
</dbReference>
<dbReference type="CDD" id="cd03255">
    <property type="entry name" value="ABC_MJ0796_LolCDE_FtsE"/>
    <property type="match status" value="1"/>
</dbReference>
<organism evidence="7 8">
    <name type="scientific">Asticcacaulis biprosthecium C19</name>
    <dbReference type="NCBI Taxonomy" id="715226"/>
    <lineage>
        <taxon>Bacteria</taxon>
        <taxon>Pseudomonadati</taxon>
        <taxon>Pseudomonadota</taxon>
        <taxon>Alphaproteobacteria</taxon>
        <taxon>Caulobacterales</taxon>
        <taxon>Caulobacteraceae</taxon>
        <taxon>Asticcacaulis</taxon>
    </lineage>
</organism>
<evidence type="ECO:0000256" key="3">
    <source>
        <dbReference type="ARBA" id="ARBA00022741"/>
    </source>
</evidence>
<dbReference type="Gene3D" id="3.40.50.300">
    <property type="entry name" value="P-loop containing nucleotide triphosphate hydrolases"/>
    <property type="match status" value="1"/>
</dbReference>
<keyword evidence="2" id="KW-1003">Cell membrane</keyword>
<accession>F4QGF7</accession>
<dbReference type="SUPFAM" id="SSF52540">
    <property type="entry name" value="P-loop containing nucleoside triphosphate hydrolases"/>
    <property type="match status" value="1"/>
</dbReference>
<dbReference type="HOGENOM" id="CLU_000604_1_22_5"/>
<keyword evidence="2" id="KW-0472">Membrane</keyword>
<dbReference type="GO" id="GO:0005524">
    <property type="term" value="F:ATP binding"/>
    <property type="evidence" value="ECO:0007669"/>
    <property type="project" value="UniProtKB-KW"/>
</dbReference>
<keyword evidence="4" id="KW-0067">ATP-binding</keyword>
<dbReference type="SMART" id="SM00382">
    <property type="entry name" value="AAA"/>
    <property type="match status" value="1"/>
</dbReference>
<comment type="similarity">
    <text evidence="5">Belongs to the ABC transporter superfamily. Macrolide exporter (TC 3.A.1.122) family.</text>
</comment>
<evidence type="ECO:0000256" key="2">
    <source>
        <dbReference type="ARBA" id="ARBA00022519"/>
    </source>
</evidence>
<dbReference type="EMBL" id="GL883077">
    <property type="protein sequence ID" value="EGF93638.1"/>
    <property type="molecule type" value="Genomic_DNA"/>
</dbReference>
<dbReference type="STRING" id="715226.ABI_20790"/>
<protein>
    <submittedName>
        <fullName evidence="7">ABC transporter-like protein</fullName>
    </submittedName>
</protein>
<reference evidence="8" key="1">
    <citation type="submission" date="2011-03" db="EMBL/GenBank/DDBJ databases">
        <title>Draft genome sequence of Brevundimonas diminuta.</title>
        <authorList>
            <person name="Brown P.J.B."/>
            <person name="Buechlein A."/>
            <person name="Hemmerich C."/>
            <person name="Brun Y.V."/>
        </authorList>
    </citation>
    <scope>NUCLEOTIDE SEQUENCE [LARGE SCALE GENOMIC DNA]</scope>
    <source>
        <strain evidence="8">C19</strain>
    </source>
</reference>
<dbReference type="GO" id="GO:0098796">
    <property type="term" value="C:membrane protein complex"/>
    <property type="evidence" value="ECO:0007669"/>
    <property type="project" value="UniProtKB-ARBA"/>
</dbReference>
<feature type="domain" description="ABC transporter" evidence="6">
    <location>
        <begin position="4"/>
        <end position="233"/>
    </location>
</feature>
<dbReference type="Proteomes" id="UP000006512">
    <property type="component" value="Unassembled WGS sequence"/>
</dbReference>
<dbReference type="GO" id="GO:0005886">
    <property type="term" value="C:plasma membrane"/>
    <property type="evidence" value="ECO:0007669"/>
    <property type="project" value="TreeGrafter"/>
</dbReference>
<dbReference type="PROSITE" id="PS00211">
    <property type="entry name" value="ABC_TRANSPORTER_1"/>
    <property type="match status" value="1"/>
</dbReference>
<dbReference type="FunFam" id="3.40.50.300:FF:000032">
    <property type="entry name" value="Export ABC transporter ATP-binding protein"/>
    <property type="match status" value="1"/>
</dbReference>
<dbReference type="AlphaFoldDB" id="F4QGF7"/>
<dbReference type="GO" id="GO:0022857">
    <property type="term" value="F:transmembrane transporter activity"/>
    <property type="evidence" value="ECO:0007669"/>
    <property type="project" value="UniProtKB-ARBA"/>
</dbReference>
<dbReference type="eggNOG" id="COG1136">
    <property type="taxonomic scope" value="Bacteria"/>
</dbReference>
<keyword evidence="3" id="KW-0547">Nucleotide-binding</keyword>
<dbReference type="GO" id="GO:0016887">
    <property type="term" value="F:ATP hydrolysis activity"/>
    <property type="evidence" value="ECO:0007669"/>
    <property type="project" value="InterPro"/>
</dbReference>
<name>F4QGF7_9CAUL</name>
<dbReference type="InterPro" id="IPR017911">
    <property type="entry name" value="MacB-like_ATP-bd"/>
</dbReference>
<dbReference type="Pfam" id="PF00005">
    <property type="entry name" value="ABC_tran"/>
    <property type="match status" value="1"/>
</dbReference>
<evidence type="ECO:0000313" key="8">
    <source>
        <dbReference type="Proteomes" id="UP000006512"/>
    </source>
</evidence>
<dbReference type="PANTHER" id="PTHR24220">
    <property type="entry name" value="IMPORT ATP-BINDING PROTEIN"/>
    <property type="match status" value="1"/>
</dbReference>
<proteinExistence type="inferred from homology"/>
<keyword evidence="1" id="KW-0813">Transport</keyword>
<evidence type="ECO:0000313" key="7">
    <source>
        <dbReference type="EMBL" id="EGF93638.1"/>
    </source>
</evidence>
<keyword evidence="8" id="KW-1185">Reference proteome</keyword>
<dbReference type="OrthoDB" id="9802264at2"/>
<dbReference type="PROSITE" id="PS50893">
    <property type="entry name" value="ABC_TRANSPORTER_2"/>
    <property type="match status" value="1"/>
</dbReference>
<sequence>MHAVSFRNIAKDFPIGDDRIRVLHGCSADIEMGQMTMLVGPSGCGKTTLISILSGILTASEGEVAVLGQSLTKLKDHQKVVLRRERIGFIFQQYNLLPALTAAENAAMPLVAAGMKLPEAAEKARAILDGIGMQGQGDKLPRQLSGGQQQRVAIARALVHNPGLIVCDEPTAALDAATGRAVMGILRDIANDPGRAVLVVTHDNRIYNFADRILEMSDGRLIGDFAPDAFHRE</sequence>
<dbReference type="InterPro" id="IPR015854">
    <property type="entry name" value="ABC_transpr_LolD-like"/>
</dbReference>
<keyword evidence="2" id="KW-0997">Cell inner membrane</keyword>
<dbReference type="RefSeq" id="WP_006272839.1">
    <property type="nucleotide sequence ID" value="NZ_GL883077.1"/>
</dbReference>
<dbReference type="InterPro" id="IPR017871">
    <property type="entry name" value="ABC_transporter-like_CS"/>
</dbReference>
<evidence type="ECO:0000259" key="6">
    <source>
        <dbReference type="PROSITE" id="PS50893"/>
    </source>
</evidence>
<evidence type="ECO:0000256" key="5">
    <source>
        <dbReference type="ARBA" id="ARBA00038388"/>
    </source>
</evidence>
<gene>
    <name evidence="7" type="ORF">ABI_20790</name>
</gene>
<evidence type="ECO:0000256" key="1">
    <source>
        <dbReference type="ARBA" id="ARBA00022448"/>
    </source>
</evidence>
<dbReference type="InterPro" id="IPR003593">
    <property type="entry name" value="AAA+_ATPase"/>
</dbReference>